<evidence type="ECO:0000313" key="2">
    <source>
        <dbReference type="Proteomes" id="UP001497522"/>
    </source>
</evidence>
<name>A0ABP1AU84_9BRYO</name>
<evidence type="ECO:0000313" key="1">
    <source>
        <dbReference type="EMBL" id="CAK9866144.1"/>
    </source>
</evidence>
<reference evidence="1" key="1">
    <citation type="submission" date="2024-03" db="EMBL/GenBank/DDBJ databases">
        <authorList>
            <consortium name="ELIXIR-Norway"/>
            <consortium name="Elixir Norway"/>
        </authorList>
    </citation>
    <scope>NUCLEOTIDE SEQUENCE</scope>
</reference>
<gene>
    <name evidence="1" type="ORF">CSSPJE1EN2_LOCUS9139</name>
</gene>
<dbReference type="Proteomes" id="UP001497522">
    <property type="component" value="Chromosome 16"/>
</dbReference>
<dbReference type="EMBL" id="OZ023717">
    <property type="protein sequence ID" value="CAK9866144.1"/>
    <property type="molecule type" value="Genomic_DNA"/>
</dbReference>
<keyword evidence="2" id="KW-1185">Reference proteome</keyword>
<protein>
    <submittedName>
        <fullName evidence="1">Uncharacterized protein</fullName>
    </submittedName>
</protein>
<proteinExistence type="predicted"/>
<sequence length="85" mass="9619">MDNPMDVAQLDAIVHMASYLPFDVIDIQGWLAQDASIMSSIRWADIAKHVLEASRREMGVMHMQFWEVTLKCNALRGELVACQAK</sequence>
<organism evidence="1 2">
    <name type="scientific">Sphagnum jensenii</name>
    <dbReference type="NCBI Taxonomy" id="128206"/>
    <lineage>
        <taxon>Eukaryota</taxon>
        <taxon>Viridiplantae</taxon>
        <taxon>Streptophyta</taxon>
        <taxon>Embryophyta</taxon>
        <taxon>Bryophyta</taxon>
        <taxon>Sphagnophytina</taxon>
        <taxon>Sphagnopsida</taxon>
        <taxon>Sphagnales</taxon>
        <taxon>Sphagnaceae</taxon>
        <taxon>Sphagnum</taxon>
    </lineage>
</organism>
<accession>A0ABP1AU84</accession>